<protein>
    <submittedName>
        <fullName evidence="6">Uncharacterized protein</fullName>
    </submittedName>
</protein>
<dbReference type="Gene3D" id="3.40.50.410">
    <property type="entry name" value="von Willebrand factor, type A domain"/>
    <property type="match status" value="1"/>
</dbReference>
<feature type="compositionally biased region" description="Acidic residues" evidence="5">
    <location>
        <begin position="314"/>
        <end position="350"/>
    </location>
</feature>
<feature type="region of interest" description="Disordered" evidence="5">
    <location>
        <begin position="309"/>
        <end position="350"/>
    </location>
</feature>
<dbReference type="AlphaFoldDB" id="A0A2Z4FK01"/>
<evidence type="ECO:0000313" key="7">
    <source>
        <dbReference type="Proteomes" id="UP000249799"/>
    </source>
</evidence>
<dbReference type="Proteomes" id="UP000249799">
    <property type="component" value="Chromosome"/>
</dbReference>
<dbReference type="InterPro" id="IPR053180">
    <property type="entry name" value="Ca-binding_acidic-repeat"/>
</dbReference>
<organism evidence="6 7">
    <name type="scientific">Bradymonas sediminis</name>
    <dbReference type="NCBI Taxonomy" id="1548548"/>
    <lineage>
        <taxon>Bacteria</taxon>
        <taxon>Deltaproteobacteria</taxon>
        <taxon>Bradymonadales</taxon>
        <taxon>Bradymonadaceae</taxon>
        <taxon>Bradymonas</taxon>
    </lineage>
</organism>
<dbReference type="SUPFAM" id="SSF53300">
    <property type="entry name" value="vWA-like"/>
    <property type="match status" value="1"/>
</dbReference>
<keyword evidence="3" id="KW-0732">Signal</keyword>
<evidence type="ECO:0000256" key="4">
    <source>
        <dbReference type="ARBA" id="ARBA00022837"/>
    </source>
</evidence>
<dbReference type="RefSeq" id="WP_111333656.1">
    <property type="nucleotide sequence ID" value="NZ_CP030032.1"/>
</dbReference>
<dbReference type="PROSITE" id="PS50234">
    <property type="entry name" value="VWFA"/>
    <property type="match status" value="1"/>
</dbReference>
<keyword evidence="7" id="KW-1185">Reference proteome</keyword>
<keyword evidence="4" id="KW-0106">Calcium</keyword>
<dbReference type="Pfam" id="PF18884">
    <property type="entry name" value="TSP3_bac"/>
    <property type="match status" value="2"/>
</dbReference>
<dbReference type="OrthoDB" id="5377493at2"/>
<keyword evidence="2" id="KW-0964">Secreted</keyword>
<dbReference type="InterPro" id="IPR002035">
    <property type="entry name" value="VWF_A"/>
</dbReference>
<evidence type="ECO:0000313" key="6">
    <source>
        <dbReference type="EMBL" id="AWV89282.1"/>
    </source>
</evidence>
<dbReference type="KEGG" id="bsed:DN745_08005"/>
<reference evidence="6 7" key="1">
    <citation type="submission" date="2018-06" db="EMBL/GenBank/DDBJ databases">
        <title>Lujinxingia sediminis gen. nov. sp. nov., a new facultative anaerobic member of the class Deltaproteobacteria, and proposal of Lujinxingaceae fam. nov.</title>
        <authorList>
            <person name="Guo L.-Y."/>
            <person name="Li C.-M."/>
            <person name="Wang S."/>
            <person name="Du Z.-J."/>
        </authorList>
    </citation>
    <scope>NUCLEOTIDE SEQUENCE [LARGE SCALE GENOMIC DNA]</scope>
    <source>
        <strain evidence="6 7">FA350</strain>
    </source>
</reference>
<name>A0A2Z4FK01_9DELT</name>
<dbReference type="EMBL" id="CP030032">
    <property type="protein sequence ID" value="AWV89282.1"/>
    <property type="molecule type" value="Genomic_DNA"/>
</dbReference>
<dbReference type="InterPro" id="IPR059100">
    <property type="entry name" value="TSP3_bac"/>
</dbReference>
<dbReference type="PANTHER" id="PTHR37467:SF1">
    <property type="entry name" value="EXPORTED CALCIUM-BINDING GLYCOPROTEIN"/>
    <property type="match status" value="1"/>
</dbReference>
<evidence type="ECO:0000256" key="2">
    <source>
        <dbReference type="ARBA" id="ARBA00022525"/>
    </source>
</evidence>
<gene>
    <name evidence="6" type="ORF">DN745_08005</name>
</gene>
<evidence type="ECO:0000256" key="3">
    <source>
        <dbReference type="ARBA" id="ARBA00022729"/>
    </source>
</evidence>
<dbReference type="PANTHER" id="PTHR37467">
    <property type="entry name" value="EXPORTED CALCIUM-BINDING GLYCOPROTEIN-RELATED"/>
    <property type="match status" value="1"/>
</dbReference>
<accession>A0A2Z4FK01</accession>
<dbReference type="InterPro" id="IPR036465">
    <property type="entry name" value="vWFA_dom_sf"/>
</dbReference>
<proteinExistence type="predicted"/>
<sequence length="688" mass="74616">MMRGIAPIYLLFIGLFLVTGCTNAKLEKLPAKAALQRDDKLAISGEICTLDPETLTFPLRVIFVVDSSVSMEITDPPDPITGETGRERAVRETWTRLLDQGAAGARFSVIRFSSQAQPLTGTDLNGDGAVDTYFSADRARLSQATQALGVTDRTTNYINALGEAYYEIRTELVQAEQESLPLSNYQVIFLSDGLPDVDSTEDRGNSNENILEAVEALRELTETFKVGKFGFHTAYLASQNATFNEQATSLLQGMADVGGGNFRSFPNGEQLNFLFVDFTVLKRIFTLRALIGTNQNAVLSVAQIPEWAKKPEPVEEEPTPDAGDGDITEDDAGADVSEESDADGDAGADSDVEEVVVPTLHPYSFSDINGDGYPGCGEPLSDTDGDGLSDMAELALGSDPLVPDTDDDGLSDFLEWSYRESGFDLLDPSDARCYVPEVCENPDENGVCECLFDANSDGICDCVDDPNLTCVDDIGSDCVDLDADGFCDCPDLNNDGRCDYEDSDNDGLNDCEEVFYGSAQNGVDSDADGLPDRIEVRFGTSPVENDLNGDLDADSTSNGIEVLSNTDPLCDDSETRSRGAYQYELNKTGIDAGRTCYTFKVENITLLPTLENPAATYPGNGWNRILVYAGGVAFDSPNSFARYRVACVMANYYPDGNYRNPPSGRVQLDESDFVEVADFNADEDCKWP</sequence>
<dbReference type="PROSITE" id="PS51257">
    <property type="entry name" value="PROKAR_LIPOPROTEIN"/>
    <property type="match status" value="1"/>
</dbReference>
<evidence type="ECO:0000256" key="5">
    <source>
        <dbReference type="SAM" id="MobiDB-lite"/>
    </source>
</evidence>
<evidence type="ECO:0000256" key="1">
    <source>
        <dbReference type="ARBA" id="ARBA00004613"/>
    </source>
</evidence>
<comment type="subcellular location">
    <subcellularLocation>
        <location evidence="1">Secreted</location>
    </subcellularLocation>
</comment>